<evidence type="ECO:0000313" key="5">
    <source>
        <dbReference type="EMBL" id="QEG20810.1"/>
    </source>
</evidence>
<feature type="domain" description="FHA" evidence="3">
    <location>
        <begin position="56"/>
        <end position="105"/>
    </location>
</feature>
<dbReference type="PROSITE" id="PS50006">
    <property type="entry name" value="FHA_DOMAIN"/>
    <property type="match status" value="1"/>
</dbReference>
<dbReference type="SUPFAM" id="SSF49879">
    <property type="entry name" value="SMAD/FHA domain"/>
    <property type="match status" value="1"/>
</dbReference>
<dbReference type="InterPro" id="IPR000253">
    <property type="entry name" value="FHA_dom"/>
</dbReference>
<comment type="catalytic activity">
    <reaction evidence="2">
        <text>2 GTP = 3',3'-c-di-GMP + 2 diphosphate</text>
        <dbReference type="Rhea" id="RHEA:24898"/>
        <dbReference type="ChEBI" id="CHEBI:33019"/>
        <dbReference type="ChEBI" id="CHEBI:37565"/>
        <dbReference type="ChEBI" id="CHEBI:58805"/>
        <dbReference type="EC" id="2.7.7.65"/>
    </reaction>
</comment>
<dbReference type="KEGG" id="mff:MFFC18_06610"/>
<dbReference type="PROSITE" id="PS50887">
    <property type="entry name" value="GGDEF"/>
    <property type="match status" value="1"/>
</dbReference>
<dbReference type="SMART" id="SM00267">
    <property type="entry name" value="GGDEF"/>
    <property type="match status" value="1"/>
</dbReference>
<dbReference type="InterPro" id="IPR043128">
    <property type="entry name" value="Rev_trsase/Diguanyl_cyclase"/>
</dbReference>
<dbReference type="PANTHER" id="PTHR45138">
    <property type="entry name" value="REGULATORY COMPONENTS OF SENSORY TRANSDUCTION SYSTEM"/>
    <property type="match status" value="1"/>
</dbReference>
<dbReference type="Pfam" id="PF00990">
    <property type="entry name" value="GGDEF"/>
    <property type="match status" value="1"/>
</dbReference>
<dbReference type="InterPro" id="IPR000160">
    <property type="entry name" value="GGDEF_dom"/>
</dbReference>
<dbReference type="FunFam" id="3.30.70.270:FF:000001">
    <property type="entry name" value="Diguanylate cyclase domain protein"/>
    <property type="match status" value="1"/>
</dbReference>
<dbReference type="InterPro" id="IPR008984">
    <property type="entry name" value="SMAD_FHA_dom_sf"/>
</dbReference>
<dbReference type="EMBL" id="CP042912">
    <property type="protein sequence ID" value="QEG20810.1"/>
    <property type="molecule type" value="Genomic_DNA"/>
</dbReference>
<reference evidence="5 6" key="1">
    <citation type="submission" date="2019-08" db="EMBL/GenBank/DDBJ databases">
        <title>Deep-cultivation of Planctomycetes and their phenomic and genomic characterization uncovers novel biology.</title>
        <authorList>
            <person name="Wiegand S."/>
            <person name="Jogler M."/>
            <person name="Boedeker C."/>
            <person name="Pinto D."/>
            <person name="Vollmers J."/>
            <person name="Rivas-Marin E."/>
            <person name="Kohn T."/>
            <person name="Peeters S.H."/>
            <person name="Heuer A."/>
            <person name="Rast P."/>
            <person name="Oberbeckmann S."/>
            <person name="Bunk B."/>
            <person name="Jeske O."/>
            <person name="Meyerdierks A."/>
            <person name="Storesund J.E."/>
            <person name="Kallscheuer N."/>
            <person name="Luecker S."/>
            <person name="Lage O.M."/>
            <person name="Pohl T."/>
            <person name="Merkel B.J."/>
            <person name="Hornburger P."/>
            <person name="Mueller R.-W."/>
            <person name="Bruemmer F."/>
            <person name="Labrenz M."/>
            <person name="Spormann A.M."/>
            <person name="Op den Camp H."/>
            <person name="Overmann J."/>
            <person name="Amann R."/>
            <person name="Jetten M.S.M."/>
            <person name="Mascher T."/>
            <person name="Medema M.H."/>
            <person name="Devos D.P."/>
            <person name="Kaster A.-K."/>
            <person name="Ovreas L."/>
            <person name="Rohde M."/>
            <person name="Galperin M.Y."/>
            <person name="Jogler C."/>
        </authorList>
    </citation>
    <scope>NUCLEOTIDE SEQUENCE [LARGE SCALE GENOMIC DNA]</scope>
    <source>
        <strain evidence="5 6">FC18</strain>
    </source>
</reference>
<dbReference type="PANTHER" id="PTHR45138:SF9">
    <property type="entry name" value="DIGUANYLATE CYCLASE DGCM-RELATED"/>
    <property type="match status" value="1"/>
</dbReference>
<dbReference type="AlphaFoldDB" id="A0A5B9P785"/>
<keyword evidence="6" id="KW-1185">Reference proteome</keyword>
<evidence type="ECO:0000313" key="6">
    <source>
        <dbReference type="Proteomes" id="UP000322214"/>
    </source>
</evidence>
<gene>
    <name evidence="5" type="primary">pleD_1</name>
    <name evidence="5" type="ORF">MFFC18_06610</name>
</gene>
<protein>
    <recommendedName>
        <fullName evidence="1">diguanylate cyclase</fullName>
        <ecNumber evidence="1">2.7.7.65</ecNumber>
    </recommendedName>
</protein>
<dbReference type="OrthoDB" id="244535at2"/>
<dbReference type="Gene3D" id="2.60.200.20">
    <property type="match status" value="1"/>
</dbReference>
<dbReference type="InterPro" id="IPR029787">
    <property type="entry name" value="Nucleotide_cyclase"/>
</dbReference>
<evidence type="ECO:0000256" key="2">
    <source>
        <dbReference type="ARBA" id="ARBA00034247"/>
    </source>
</evidence>
<dbReference type="GO" id="GO:0005886">
    <property type="term" value="C:plasma membrane"/>
    <property type="evidence" value="ECO:0007669"/>
    <property type="project" value="TreeGrafter"/>
</dbReference>
<dbReference type="InterPro" id="IPR050469">
    <property type="entry name" value="Diguanylate_Cyclase"/>
</dbReference>
<dbReference type="STRING" id="980251.GCA_001642875_03040"/>
<evidence type="ECO:0000259" key="3">
    <source>
        <dbReference type="PROSITE" id="PS50006"/>
    </source>
</evidence>
<accession>A0A5B9P785</accession>
<dbReference type="CDD" id="cd01949">
    <property type="entry name" value="GGDEF"/>
    <property type="match status" value="1"/>
</dbReference>
<dbReference type="NCBIfam" id="TIGR00254">
    <property type="entry name" value="GGDEF"/>
    <property type="match status" value="1"/>
</dbReference>
<evidence type="ECO:0000259" key="4">
    <source>
        <dbReference type="PROSITE" id="PS50887"/>
    </source>
</evidence>
<name>A0A5B9P785_9BACT</name>
<dbReference type="Proteomes" id="UP000322214">
    <property type="component" value="Chromosome"/>
</dbReference>
<dbReference type="EC" id="2.7.7.65" evidence="1"/>
<organism evidence="5 6">
    <name type="scientific">Mariniblastus fucicola</name>
    <dbReference type="NCBI Taxonomy" id="980251"/>
    <lineage>
        <taxon>Bacteria</taxon>
        <taxon>Pseudomonadati</taxon>
        <taxon>Planctomycetota</taxon>
        <taxon>Planctomycetia</taxon>
        <taxon>Pirellulales</taxon>
        <taxon>Pirellulaceae</taxon>
        <taxon>Mariniblastus</taxon>
    </lineage>
</organism>
<dbReference type="CDD" id="cd00060">
    <property type="entry name" value="FHA"/>
    <property type="match status" value="1"/>
</dbReference>
<dbReference type="SMART" id="SM00240">
    <property type="entry name" value="FHA"/>
    <property type="match status" value="1"/>
</dbReference>
<dbReference type="GO" id="GO:1902201">
    <property type="term" value="P:negative regulation of bacterial-type flagellum-dependent cell motility"/>
    <property type="evidence" value="ECO:0007669"/>
    <property type="project" value="TreeGrafter"/>
</dbReference>
<proteinExistence type="predicted"/>
<dbReference type="GO" id="GO:0043709">
    <property type="term" value="P:cell adhesion involved in single-species biofilm formation"/>
    <property type="evidence" value="ECO:0007669"/>
    <property type="project" value="TreeGrafter"/>
</dbReference>
<dbReference type="Gene3D" id="3.30.70.270">
    <property type="match status" value="1"/>
</dbReference>
<dbReference type="GO" id="GO:0052621">
    <property type="term" value="F:diguanylate cyclase activity"/>
    <property type="evidence" value="ECO:0007669"/>
    <property type="project" value="UniProtKB-EC"/>
</dbReference>
<dbReference type="Pfam" id="PF00498">
    <property type="entry name" value="FHA"/>
    <property type="match status" value="1"/>
</dbReference>
<feature type="domain" description="GGDEF" evidence="4">
    <location>
        <begin position="173"/>
        <end position="304"/>
    </location>
</feature>
<evidence type="ECO:0000256" key="1">
    <source>
        <dbReference type="ARBA" id="ARBA00012528"/>
    </source>
</evidence>
<dbReference type="RefSeq" id="WP_075085253.1">
    <property type="nucleotide sequence ID" value="NZ_CP042912.1"/>
</dbReference>
<dbReference type="SUPFAM" id="SSF55073">
    <property type="entry name" value="Nucleotide cyclase"/>
    <property type="match status" value="1"/>
</dbReference>
<sequence length="304" mass="33621">MKLLPGSPTLVSNASCVPVSDKAAEQPPAPGSPPKVLRISPVDSGKGLRSIDTDTFVFGRDESCDLVVAETLASRRHAKIVRDGENWFVVDLGSTNGTFVNDVRVDSQQLYSGDCLRVGRWTFKFFDADNIEAHYYESVYRMMTQDALTGSWNRRYLMDVLERELHRHARSKQPVGLLMIDFDHFKSINDRYGHLVGDEVLAEFGRRVKAVTRNSEVFARFGGDEFAVVLVNTDFESALKATERLREAAIGDPFFTSSGILECSLSCGIAVCDAGNSLTREELLDAADKNLFKAKNAGRNQAIG</sequence>